<keyword evidence="1" id="KW-0472">Membrane</keyword>
<dbReference type="EMBL" id="LBPR01000016">
    <property type="protein sequence ID" value="KKP61103.1"/>
    <property type="molecule type" value="Genomic_DNA"/>
</dbReference>
<sequence length="151" mass="17117">MKKALALSERSESNGFTLTEVLVFVTILSLFFISAVTITTFSLRNLKVQEHKILATRYAEEGIEWVKQEKEDDWQVFTTHTGTNYCLNTLSWTSGLCSTYSLGTPAFLKRDLLITNSGSPVNRVTTNLTVSWLENGIEQKVVLKSVYNLWE</sequence>
<keyword evidence="1" id="KW-0812">Transmembrane</keyword>
<accession>A0A0G0AVB4</accession>
<dbReference type="STRING" id="1618484.UR56_C0016G0014"/>
<dbReference type="Pfam" id="PF07963">
    <property type="entry name" value="N_methyl"/>
    <property type="match status" value="1"/>
</dbReference>
<proteinExistence type="predicted"/>
<organism evidence="2 3">
    <name type="scientific">Candidatus Roizmanbacteria bacterium GW2011_GWC2_34_23</name>
    <dbReference type="NCBI Taxonomy" id="1618484"/>
    <lineage>
        <taxon>Bacteria</taxon>
        <taxon>Candidatus Roizmaniibacteriota</taxon>
    </lineage>
</organism>
<gene>
    <name evidence="2" type="ORF">UR56_C0016G0014</name>
</gene>
<evidence type="ECO:0000256" key="1">
    <source>
        <dbReference type="SAM" id="Phobius"/>
    </source>
</evidence>
<keyword evidence="1" id="KW-1133">Transmembrane helix</keyword>
<protein>
    <submittedName>
        <fullName evidence="2">Uncharacterized protein</fullName>
    </submittedName>
</protein>
<evidence type="ECO:0000313" key="2">
    <source>
        <dbReference type="EMBL" id="KKP61103.1"/>
    </source>
</evidence>
<dbReference type="InterPro" id="IPR012902">
    <property type="entry name" value="N_methyl_site"/>
</dbReference>
<feature type="transmembrane region" description="Helical" evidence="1">
    <location>
        <begin position="21"/>
        <end position="43"/>
    </location>
</feature>
<name>A0A0G0AVB4_9BACT</name>
<evidence type="ECO:0000313" key="3">
    <source>
        <dbReference type="Proteomes" id="UP000034004"/>
    </source>
</evidence>
<reference evidence="2 3" key="1">
    <citation type="journal article" date="2015" name="Nature">
        <title>rRNA introns, odd ribosomes, and small enigmatic genomes across a large radiation of phyla.</title>
        <authorList>
            <person name="Brown C.T."/>
            <person name="Hug L.A."/>
            <person name="Thomas B.C."/>
            <person name="Sharon I."/>
            <person name="Castelle C.J."/>
            <person name="Singh A."/>
            <person name="Wilkins M.J."/>
            <person name="Williams K.H."/>
            <person name="Banfield J.F."/>
        </authorList>
    </citation>
    <scope>NUCLEOTIDE SEQUENCE [LARGE SCALE GENOMIC DNA]</scope>
</reference>
<dbReference type="Proteomes" id="UP000034004">
    <property type="component" value="Unassembled WGS sequence"/>
</dbReference>
<dbReference type="AlphaFoldDB" id="A0A0G0AVB4"/>
<comment type="caution">
    <text evidence="2">The sequence shown here is derived from an EMBL/GenBank/DDBJ whole genome shotgun (WGS) entry which is preliminary data.</text>
</comment>